<sequence length="234" mass="27693">MYIYSMISLVLTITLSPSIHIISKRPAERLFFMYCWEHSSPFVNHLCTWTLSTVGYQNIHHPFVHFDECHLARRQPIPRFRVQINVGLRSQPLKQFAIGTHDCQMYHSEARVIVRRVEVSSQLCQYRKNLNRLCSSVCLHCKVDAKIAVFIFLLQERGNWSLDVVTKPVEHWDRSSFGELVEDGFQCLRIFFEQFSYFTILHYSQIAQPIQSECRGKMKLKVIRLLYIYQLFII</sequence>
<organism evidence="1">
    <name type="scientific">Diadegma fenestrale ichnovirus</name>
    <dbReference type="NCBI Taxonomy" id="1428464"/>
    <lineage>
        <taxon>Viruses</taxon>
        <taxon>Viruses incertae sedis</taxon>
        <taxon>Polydnaviriformidae</taxon>
        <taxon>Ichnoviriform</taxon>
    </lineage>
</organism>
<name>A0A075VR24_9VIRU</name>
<reference evidence="1" key="1">
    <citation type="submission" date="2014-04" db="EMBL/GenBank/DDBJ databases">
        <title>Identification and Characterization of Diadegma fenestrale Ichnovirus (DfIV) and Plasticity of Its Genome Expression Patterns in Parasitized Hosts.</title>
        <authorList>
            <person name="Kim J.I."/>
            <person name="Kwon M."/>
            <person name="Kim Y."/>
            <person name="Lee S.H."/>
        </authorList>
    </citation>
    <scope>NUCLEOTIDE SEQUENCE</scope>
    <source>
        <strain evidence="1">HARC</strain>
    </source>
</reference>
<proteinExistence type="predicted"/>
<evidence type="ECO:0000313" key="1">
    <source>
        <dbReference type="EMBL" id="AIG88520.1"/>
    </source>
</evidence>
<accession>A0A075VR24</accession>
<protein>
    <submittedName>
        <fullName evidence="1">Uncharacterized protein</fullName>
    </submittedName>
</protein>
<dbReference type="EMBL" id="KJ767536">
    <property type="protein sequence ID" value="AIG88520.1"/>
    <property type="molecule type" value="Genomic_DNA"/>
</dbReference>